<dbReference type="GO" id="GO:0016887">
    <property type="term" value="F:ATP hydrolysis activity"/>
    <property type="evidence" value="ECO:0007669"/>
    <property type="project" value="InterPro"/>
</dbReference>
<dbReference type="SUPFAM" id="SSF118116">
    <property type="entry name" value="DNA mismatch repair protein MutL"/>
    <property type="match status" value="2"/>
</dbReference>
<protein>
    <submittedName>
        <fullName evidence="4">DNA mismatch repair protein MLH3</fullName>
    </submittedName>
</protein>
<feature type="domain" description="MutL C-terminal dimerisation" evidence="3">
    <location>
        <begin position="704"/>
        <end position="905"/>
    </location>
</feature>
<feature type="region of interest" description="Disordered" evidence="2">
    <location>
        <begin position="606"/>
        <end position="632"/>
    </location>
</feature>
<evidence type="ECO:0000313" key="5">
    <source>
        <dbReference type="Proteomes" id="UP001302126"/>
    </source>
</evidence>
<feature type="compositionally biased region" description="Polar residues" evidence="2">
    <location>
        <begin position="462"/>
        <end position="473"/>
    </location>
</feature>
<dbReference type="InterPro" id="IPR038973">
    <property type="entry name" value="MutL/Mlh/Pms-like"/>
</dbReference>
<reference evidence="4" key="1">
    <citation type="journal article" date="2023" name="Mol. Phylogenet. Evol.">
        <title>Genome-scale phylogeny and comparative genomics of the fungal order Sordariales.</title>
        <authorList>
            <person name="Hensen N."/>
            <person name="Bonometti L."/>
            <person name="Westerberg I."/>
            <person name="Brannstrom I.O."/>
            <person name="Guillou S."/>
            <person name="Cros-Aarteil S."/>
            <person name="Calhoun S."/>
            <person name="Haridas S."/>
            <person name="Kuo A."/>
            <person name="Mondo S."/>
            <person name="Pangilinan J."/>
            <person name="Riley R."/>
            <person name="LaButti K."/>
            <person name="Andreopoulos B."/>
            <person name="Lipzen A."/>
            <person name="Chen C."/>
            <person name="Yan M."/>
            <person name="Daum C."/>
            <person name="Ng V."/>
            <person name="Clum A."/>
            <person name="Steindorff A."/>
            <person name="Ohm R.A."/>
            <person name="Martin F."/>
            <person name="Silar P."/>
            <person name="Natvig D.O."/>
            <person name="Lalanne C."/>
            <person name="Gautier V."/>
            <person name="Ament-Velasquez S.L."/>
            <person name="Kruys A."/>
            <person name="Hutchinson M.I."/>
            <person name="Powell A.J."/>
            <person name="Barry K."/>
            <person name="Miller A.N."/>
            <person name="Grigoriev I.V."/>
            <person name="Debuchy R."/>
            <person name="Gladieux P."/>
            <person name="Hiltunen Thoren M."/>
            <person name="Johannesson H."/>
        </authorList>
    </citation>
    <scope>NUCLEOTIDE SEQUENCE</scope>
    <source>
        <strain evidence="4">PSN309</strain>
    </source>
</reference>
<feature type="compositionally biased region" description="Low complexity" evidence="2">
    <location>
        <begin position="446"/>
        <end position="461"/>
    </location>
</feature>
<dbReference type="EMBL" id="MU864439">
    <property type="protein sequence ID" value="KAK4185816.1"/>
    <property type="molecule type" value="Genomic_DNA"/>
</dbReference>
<dbReference type="Gene3D" id="3.30.1540.20">
    <property type="entry name" value="MutL, C-terminal domain, dimerisation subdomain"/>
    <property type="match status" value="2"/>
</dbReference>
<dbReference type="PANTHER" id="PTHR10073">
    <property type="entry name" value="DNA MISMATCH REPAIR PROTEIN MLH, PMS, MUTL"/>
    <property type="match status" value="1"/>
</dbReference>
<feature type="region of interest" description="Disordered" evidence="2">
    <location>
        <begin position="526"/>
        <end position="585"/>
    </location>
</feature>
<evidence type="ECO:0000256" key="2">
    <source>
        <dbReference type="SAM" id="MobiDB-lite"/>
    </source>
</evidence>
<reference evidence="4" key="2">
    <citation type="submission" date="2023-05" db="EMBL/GenBank/DDBJ databases">
        <authorList>
            <consortium name="Lawrence Berkeley National Laboratory"/>
            <person name="Steindorff A."/>
            <person name="Hensen N."/>
            <person name="Bonometti L."/>
            <person name="Westerberg I."/>
            <person name="Brannstrom I.O."/>
            <person name="Guillou S."/>
            <person name="Cros-Aarteil S."/>
            <person name="Calhoun S."/>
            <person name="Haridas S."/>
            <person name="Kuo A."/>
            <person name="Mondo S."/>
            <person name="Pangilinan J."/>
            <person name="Riley R."/>
            <person name="Labutti K."/>
            <person name="Andreopoulos B."/>
            <person name="Lipzen A."/>
            <person name="Chen C."/>
            <person name="Yanf M."/>
            <person name="Daum C."/>
            <person name="Ng V."/>
            <person name="Clum A."/>
            <person name="Ohm R."/>
            <person name="Martin F."/>
            <person name="Silar P."/>
            <person name="Natvig D."/>
            <person name="Lalanne C."/>
            <person name="Gautier V."/>
            <person name="Ament-Velasquez S.L."/>
            <person name="Kruys A."/>
            <person name="Hutchinson M.I."/>
            <person name="Powell A.J."/>
            <person name="Barry K."/>
            <person name="Miller A.N."/>
            <person name="Grigoriev I.V."/>
            <person name="Debuchy R."/>
            <person name="Gladieux P."/>
            <person name="Thoren M.H."/>
            <person name="Johannesson H."/>
        </authorList>
    </citation>
    <scope>NUCLEOTIDE SEQUENCE</scope>
    <source>
        <strain evidence="4">PSN309</strain>
    </source>
</reference>
<evidence type="ECO:0000259" key="3">
    <source>
        <dbReference type="SMART" id="SM00853"/>
    </source>
</evidence>
<dbReference type="Gene3D" id="3.30.565.10">
    <property type="entry name" value="Histidine kinase-like ATPase, C-terminal domain"/>
    <property type="match status" value="1"/>
</dbReference>
<dbReference type="PANTHER" id="PTHR10073:SF47">
    <property type="entry name" value="DNA MISMATCH REPAIR PROTEIN MLH3"/>
    <property type="match status" value="1"/>
</dbReference>
<dbReference type="SUPFAM" id="SSF55874">
    <property type="entry name" value="ATPase domain of HSP90 chaperone/DNA topoisomerase II/histidine kinase"/>
    <property type="match status" value="1"/>
</dbReference>
<keyword evidence="5" id="KW-1185">Reference proteome</keyword>
<dbReference type="GO" id="GO:0006298">
    <property type="term" value="P:mismatch repair"/>
    <property type="evidence" value="ECO:0007669"/>
    <property type="project" value="InterPro"/>
</dbReference>
<dbReference type="GO" id="GO:0140664">
    <property type="term" value="F:ATP-dependent DNA damage sensor activity"/>
    <property type="evidence" value="ECO:0007669"/>
    <property type="project" value="InterPro"/>
</dbReference>
<dbReference type="InterPro" id="IPR037198">
    <property type="entry name" value="MutL_C_sf"/>
</dbReference>
<gene>
    <name evidence="4" type="ORF">QBC35DRAFT_502875</name>
</gene>
<dbReference type="InterPro" id="IPR042120">
    <property type="entry name" value="MutL_C_dimsub"/>
</dbReference>
<dbReference type="InterPro" id="IPR036890">
    <property type="entry name" value="HATPase_C_sf"/>
</dbReference>
<dbReference type="AlphaFoldDB" id="A0AAN6WPX6"/>
<dbReference type="InterPro" id="IPR014790">
    <property type="entry name" value="MutL_C"/>
</dbReference>
<dbReference type="Proteomes" id="UP001302126">
    <property type="component" value="Unassembled WGS sequence"/>
</dbReference>
<feature type="compositionally biased region" description="Polar residues" evidence="2">
    <location>
        <begin position="616"/>
        <end position="627"/>
    </location>
</feature>
<comment type="caution">
    <text evidence="4">The sequence shown here is derived from an EMBL/GenBank/DDBJ whole genome shotgun (WGS) entry which is preliminary data.</text>
</comment>
<comment type="similarity">
    <text evidence="1">Belongs to the DNA mismatch repair MutL/HexB family.</text>
</comment>
<proteinExistence type="inferred from homology"/>
<dbReference type="Pfam" id="PF13589">
    <property type="entry name" value="HATPase_c_3"/>
    <property type="match status" value="1"/>
</dbReference>
<dbReference type="GO" id="GO:0032300">
    <property type="term" value="C:mismatch repair complex"/>
    <property type="evidence" value="ECO:0007669"/>
    <property type="project" value="InterPro"/>
</dbReference>
<dbReference type="GO" id="GO:0005524">
    <property type="term" value="F:ATP binding"/>
    <property type="evidence" value="ECO:0007669"/>
    <property type="project" value="InterPro"/>
</dbReference>
<evidence type="ECO:0000313" key="4">
    <source>
        <dbReference type="EMBL" id="KAK4185816.1"/>
    </source>
</evidence>
<feature type="compositionally biased region" description="Polar residues" evidence="2">
    <location>
        <begin position="559"/>
        <end position="575"/>
    </location>
</feature>
<dbReference type="SMART" id="SM00853">
    <property type="entry name" value="MutL_C"/>
    <property type="match status" value="1"/>
</dbReference>
<name>A0AAN6WPX6_9PEZI</name>
<organism evidence="4 5">
    <name type="scientific">Podospora australis</name>
    <dbReference type="NCBI Taxonomy" id="1536484"/>
    <lineage>
        <taxon>Eukaryota</taxon>
        <taxon>Fungi</taxon>
        <taxon>Dikarya</taxon>
        <taxon>Ascomycota</taxon>
        <taxon>Pezizomycotina</taxon>
        <taxon>Sordariomycetes</taxon>
        <taxon>Sordariomycetidae</taxon>
        <taxon>Sordariales</taxon>
        <taxon>Podosporaceae</taxon>
        <taxon>Podospora</taxon>
    </lineage>
</organism>
<sequence length="979" mass="108732">MSIQPLPGDVVAQIKSSATITSLNNAIIGLLENSLDSAASKVNISVDYSRGNCSVEDNGVGIPPSSFHENGGLGRIHYTSKYPARPDCHGKYGQFLASLGALSLLSVTSHHRDYRSHNSLTIHNSRVVARNVPARPEQQVSTFPTGTRVTVRDLFGSMPVRVKQRAAVVERQGTTRFLDQLIFNCVALCLAWPQEVTLIVRDVVAQKTVTLHSPTVTDRNQDPRAAAQDMLVRTPMVLSSVNLIEPEHEKGWISVGATAPGVSVRGCISLKPVPTKRVQFLALGIQPLLNEHQSNFLYDEVNKVFVNSSFGVVEEVGFDEDGQPLKMEMFTRKELQPRKGVDRWPMFFFQISLEENQASVDAHDFLDERHRHLAVISDLLQVMVYELLKKHHFRPNSVHAIEQLKREKAQASVAASLAKMRTESPPTRPSRPLSSKETATLHRTNPTRSNSRSTGPRSSSPFASWSRTKNPTHQVLRAKGTVPSGSAPALDNRSTINTSLQETLVPHAAAFFPSDSIKPAVVSEKSTQAPSFLQPTRPLFDGSGDLTRQPFEDVDESSPDLNGSRQISEVSSSTNHGDDSDAPIAWIDPATNIKSLVDLRTGFMVKQKPRHDKPSNSDAQEASSGSLSKWKPIMNQTDKTTFTFRPTEAAIPRLPQDSEKIGEQTGCGSHACELSGIGFEGHNHTVSAAMEGQISRHALQCAEIISQVDNKFILVKILTGCDDTEPREATMLVIIDQHAADERCRVERLLQDYFVEDPSDHNMLMADTQTLDKALVFELSGLEGDLLARFRRHFADWGVGYELMSREKAGRAESSKVAVKVRMLPPAILERCRTEPRVLIDMLRREIWKLHDDPSRQLRVPRTLSARKSSSKHVWFARFHNCPEGILELINSRACRSSIMFNDSLTKEQCTELVQQLAACAFPFRCAHGRPSMVPLVHIGSHRTLESFGMNTMQKGHKQQSSLLGDMKEWAKRKKEGLD</sequence>
<evidence type="ECO:0000256" key="1">
    <source>
        <dbReference type="ARBA" id="ARBA00006082"/>
    </source>
</evidence>
<accession>A0AAN6WPX6</accession>
<feature type="region of interest" description="Disordered" evidence="2">
    <location>
        <begin position="412"/>
        <end position="492"/>
    </location>
</feature>